<feature type="transmembrane region" description="Helical" evidence="3">
    <location>
        <begin position="391"/>
        <end position="413"/>
    </location>
</feature>
<comment type="similarity">
    <text evidence="2">Belongs to the major facilitator superfamily. Monocarboxylate porter (TC 2.A.1.13) family.</text>
</comment>
<dbReference type="PANTHER" id="PTHR11360">
    <property type="entry name" value="MONOCARBOXYLATE TRANSPORTER"/>
    <property type="match status" value="1"/>
</dbReference>
<feature type="transmembrane region" description="Helical" evidence="3">
    <location>
        <begin position="302"/>
        <end position="322"/>
    </location>
</feature>
<keyword evidence="3" id="KW-1133">Transmembrane helix</keyword>
<keyword evidence="3" id="KW-0812">Transmembrane</keyword>
<sequence>MLPHLYKGSKQDDSELPLVKLQERYIFCSNSLANSHYNTLTHRCPHQSRSALYHKNIRHERSYLAFTNKDTSTDVEKTGSLDPLPPTLSKCPDGGFGWLVVFGAFMIQFCCWGFNFSWGVYQQFYLQENIFPGATLSQVSWSGGIGTASVFLTCPFQSSMVRRFGLRPVIAVGALICGCGMILASFATTLWHLYLTQGVLYGVGAGMALFTSVAVPVQWFDKKRGLAAGITVAGSGLGGACLAPLNRLMITQLGHRWALRIMGISVIVIVLAVLFCVRTRIPLGRRGGAILDVSHFKDRNFLTIYFMGTFVTFGYLVPVFLLPKFVTDMGMDPSVGATLVGIFSGVNAVSRIGLGLVADKLGPLNILILSTMFTGLSCFIFWLNAKSLTMTIIFVIIYGINAGGFNSLFPVVAADLMGLEKLAAAVGLLYSGNLFGNLFGIPIASAIVAASDGSYTWAIVFAGIAPIIGAALLLPIRRGINPRIFVKV</sequence>
<evidence type="ECO:0000256" key="2">
    <source>
        <dbReference type="ARBA" id="ARBA00006727"/>
    </source>
</evidence>
<feature type="transmembrane region" description="Helical" evidence="3">
    <location>
        <begin position="226"/>
        <end position="245"/>
    </location>
</feature>
<keyword evidence="3" id="KW-0472">Membrane</keyword>
<gene>
    <name evidence="5" type="ORF">KVV02_007538</name>
</gene>
<dbReference type="Gene3D" id="1.20.1250.20">
    <property type="entry name" value="MFS general substrate transporter like domains"/>
    <property type="match status" value="2"/>
</dbReference>
<proteinExistence type="inferred from homology"/>
<dbReference type="GO" id="GO:0022857">
    <property type="term" value="F:transmembrane transporter activity"/>
    <property type="evidence" value="ECO:0007669"/>
    <property type="project" value="InterPro"/>
</dbReference>
<organism evidence="5 6">
    <name type="scientific">Mortierella alpina</name>
    <name type="common">Oleaginous fungus</name>
    <name type="synonym">Mortierella renispora</name>
    <dbReference type="NCBI Taxonomy" id="64518"/>
    <lineage>
        <taxon>Eukaryota</taxon>
        <taxon>Fungi</taxon>
        <taxon>Fungi incertae sedis</taxon>
        <taxon>Mucoromycota</taxon>
        <taxon>Mortierellomycotina</taxon>
        <taxon>Mortierellomycetes</taxon>
        <taxon>Mortierellales</taxon>
        <taxon>Mortierellaceae</taxon>
        <taxon>Mortierella</taxon>
    </lineage>
</organism>
<dbReference type="InterPro" id="IPR020846">
    <property type="entry name" value="MFS_dom"/>
</dbReference>
<feature type="transmembrane region" description="Helical" evidence="3">
    <location>
        <begin position="425"/>
        <end position="449"/>
    </location>
</feature>
<evidence type="ECO:0000256" key="3">
    <source>
        <dbReference type="SAM" id="Phobius"/>
    </source>
</evidence>
<feature type="transmembrane region" description="Helical" evidence="3">
    <location>
        <begin position="366"/>
        <end position="385"/>
    </location>
</feature>
<dbReference type="PANTHER" id="PTHR11360:SF284">
    <property type="entry name" value="EG:103B4.3 PROTEIN-RELATED"/>
    <property type="match status" value="1"/>
</dbReference>
<feature type="transmembrane region" description="Helical" evidence="3">
    <location>
        <begin position="334"/>
        <end position="354"/>
    </location>
</feature>
<reference evidence="5" key="1">
    <citation type="submission" date="2021-07" db="EMBL/GenBank/DDBJ databases">
        <title>Draft genome of Mortierella alpina, strain LL118, isolated from an aspen leaf litter sample.</title>
        <authorList>
            <person name="Yang S."/>
            <person name="Vinatzer B.A."/>
        </authorList>
    </citation>
    <scope>NUCLEOTIDE SEQUENCE</scope>
    <source>
        <strain evidence="5">LL118</strain>
    </source>
</reference>
<accession>A0A9P8CZE5</accession>
<dbReference type="PROSITE" id="PS50850">
    <property type="entry name" value="MFS"/>
    <property type="match status" value="1"/>
</dbReference>
<name>A0A9P8CZE5_MORAP</name>
<dbReference type="AlphaFoldDB" id="A0A9P8CZE5"/>
<feature type="transmembrane region" description="Helical" evidence="3">
    <location>
        <begin position="96"/>
        <end position="118"/>
    </location>
</feature>
<evidence type="ECO:0000259" key="4">
    <source>
        <dbReference type="PROSITE" id="PS50850"/>
    </source>
</evidence>
<feature type="transmembrane region" description="Helical" evidence="3">
    <location>
        <begin position="138"/>
        <end position="156"/>
    </location>
</feature>
<feature type="transmembrane region" description="Helical" evidence="3">
    <location>
        <begin position="257"/>
        <end position="277"/>
    </location>
</feature>
<evidence type="ECO:0000256" key="1">
    <source>
        <dbReference type="ARBA" id="ARBA00004141"/>
    </source>
</evidence>
<dbReference type="InterPro" id="IPR050327">
    <property type="entry name" value="Proton-linked_MCT"/>
</dbReference>
<dbReference type="InterPro" id="IPR036259">
    <property type="entry name" value="MFS_trans_sf"/>
</dbReference>
<dbReference type="Proteomes" id="UP000717515">
    <property type="component" value="Unassembled WGS sequence"/>
</dbReference>
<dbReference type="InterPro" id="IPR011701">
    <property type="entry name" value="MFS"/>
</dbReference>
<comment type="subcellular location">
    <subcellularLocation>
        <location evidence="1">Membrane</location>
        <topology evidence="1">Multi-pass membrane protein</topology>
    </subcellularLocation>
</comment>
<dbReference type="CDD" id="cd17352">
    <property type="entry name" value="MFS_MCT_SLC16"/>
    <property type="match status" value="1"/>
</dbReference>
<dbReference type="GO" id="GO:0016020">
    <property type="term" value="C:membrane"/>
    <property type="evidence" value="ECO:0007669"/>
    <property type="project" value="UniProtKB-SubCell"/>
</dbReference>
<dbReference type="EMBL" id="JAIFTL010000039">
    <property type="protein sequence ID" value="KAG9325507.1"/>
    <property type="molecule type" value="Genomic_DNA"/>
</dbReference>
<feature type="transmembrane region" description="Helical" evidence="3">
    <location>
        <begin position="455"/>
        <end position="474"/>
    </location>
</feature>
<evidence type="ECO:0000313" key="5">
    <source>
        <dbReference type="EMBL" id="KAG9325507.1"/>
    </source>
</evidence>
<feature type="domain" description="Major facilitator superfamily (MFS) profile" evidence="4">
    <location>
        <begin position="96"/>
        <end position="481"/>
    </location>
</feature>
<evidence type="ECO:0000313" key="6">
    <source>
        <dbReference type="Proteomes" id="UP000717515"/>
    </source>
</evidence>
<feature type="transmembrane region" description="Helical" evidence="3">
    <location>
        <begin position="168"/>
        <end position="193"/>
    </location>
</feature>
<comment type="caution">
    <text evidence="5">The sequence shown here is derived from an EMBL/GenBank/DDBJ whole genome shotgun (WGS) entry which is preliminary data.</text>
</comment>
<dbReference type="SUPFAM" id="SSF103473">
    <property type="entry name" value="MFS general substrate transporter"/>
    <property type="match status" value="1"/>
</dbReference>
<dbReference type="Pfam" id="PF07690">
    <property type="entry name" value="MFS_1"/>
    <property type="match status" value="1"/>
</dbReference>
<protein>
    <recommendedName>
        <fullName evidence="4">Major facilitator superfamily (MFS) profile domain-containing protein</fullName>
    </recommendedName>
</protein>
<feature type="transmembrane region" description="Helical" evidence="3">
    <location>
        <begin position="199"/>
        <end position="219"/>
    </location>
</feature>